<dbReference type="Gene3D" id="3.30.710.10">
    <property type="entry name" value="Potassium Channel Kv1.1, Chain A"/>
    <property type="match status" value="1"/>
</dbReference>
<dbReference type="InterPro" id="IPR000210">
    <property type="entry name" value="BTB/POZ_dom"/>
</dbReference>
<dbReference type="InterPro" id="IPR045890">
    <property type="entry name" value="POB1-like"/>
</dbReference>
<dbReference type="AlphaFoldDB" id="A0A7D9E959"/>
<dbReference type="PROSITE" id="PS50097">
    <property type="entry name" value="BTB"/>
    <property type="match status" value="1"/>
</dbReference>
<name>A0A7D9E959_PARCT</name>
<dbReference type="PANTHER" id="PTHR46336">
    <property type="entry name" value="OS02G0260700 PROTEIN"/>
    <property type="match status" value="1"/>
</dbReference>
<dbReference type="Gene3D" id="1.25.40.420">
    <property type="match status" value="1"/>
</dbReference>
<dbReference type="Pfam" id="PF07707">
    <property type="entry name" value="BACK"/>
    <property type="match status" value="1"/>
</dbReference>
<dbReference type="InterPro" id="IPR011705">
    <property type="entry name" value="BACK"/>
</dbReference>
<evidence type="ECO:0000313" key="1">
    <source>
        <dbReference type="EMBL" id="CAB4003527.1"/>
    </source>
</evidence>
<dbReference type="SUPFAM" id="SSF54695">
    <property type="entry name" value="POZ domain"/>
    <property type="match status" value="1"/>
</dbReference>
<accession>A0A7D9E959</accession>
<dbReference type="Pfam" id="PF00651">
    <property type="entry name" value="BTB"/>
    <property type="match status" value="1"/>
</dbReference>
<evidence type="ECO:0000313" key="2">
    <source>
        <dbReference type="Proteomes" id="UP001152795"/>
    </source>
</evidence>
<comment type="caution">
    <text evidence="1">The sequence shown here is derived from an EMBL/GenBank/DDBJ whole genome shotgun (WGS) entry which is preliminary data.</text>
</comment>
<dbReference type="EMBL" id="CACRXK020004653">
    <property type="protein sequence ID" value="CAB4003527.1"/>
    <property type="molecule type" value="Genomic_DNA"/>
</dbReference>
<organism evidence="1 2">
    <name type="scientific">Paramuricea clavata</name>
    <name type="common">Red gorgonian</name>
    <name type="synonym">Violescent sea-whip</name>
    <dbReference type="NCBI Taxonomy" id="317549"/>
    <lineage>
        <taxon>Eukaryota</taxon>
        <taxon>Metazoa</taxon>
        <taxon>Cnidaria</taxon>
        <taxon>Anthozoa</taxon>
        <taxon>Octocorallia</taxon>
        <taxon>Malacalcyonacea</taxon>
        <taxon>Plexauridae</taxon>
        <taxon>Paramuricea</taxon>
    </lineage>
</organism>
<dbReference type="InterPro" id="IPR011333">
    <property type="entry name" value="SKP1/BTB/POZ_sf"/>
</dbReference>
<sequence length="557" mass="64887">MACNDECSDREDSSWPQFKREDLLQYSEIFASEFNKSALHDRILVLKIMEKDDGVILPENYLQYEVIGTEDNRLASEEGIDEEEYIQGDGRANGSIEKQDKEIYFSRLDNENSEHPTNTAKTEIVENAEIEANEAILSGLDNTNSERPSHVTKTKIENTQTAEEVEKHECGSLTNEIPSQEQRLFIHSSWLAVHSPYFRALFYSSGMKESFSKEIILKVTEEELEAHYTLIKAMYQPSILDHMDPYIVLEVLILANKYDVTLIFKKCKYLLMSVSMSLELCESVLAVVNEMPATDDLTEYLRCFLVKAFNPLDKVWDTEEFKDLSEFSLRMLLSSNEITVLSENTVFIALMSWCKYNDYNGPSLLPFLRPELMTVEFLQEVVYNHHVAKEMDGYNKLLVNGFRYHSSSPKRKALLENEITRRAEYKADNEPSFTWQLFISEDNHQNSPEMYKSDRFWWCGFELTLSLTLESNLWSVGLYIHNIEDASSLNFVWVIEAELFPVKIRRQVTFRNRFDLGYDKMEFPFSQPIQRNITRCIKIFIRFAISSDASDVEEFRD</sequence>
<proteinExistence type="predicted"/>
<protein>
    <submittedName>
        <fullName evidence="1">BTB POZ domain-containing POB1</fullName>
    </submittedName>
</protein>
<keyword evidence="2" id="KW-1185">Reference proteome</keyword>
<dbReference type="PANTHER" id="PTHR46336:SF3">
    <property type="entry name" value="BTB_POZ DOMAIN-CONTAINING PROTEIN POB1"/>
    <property type="match status" value="1"/>
</dbReference>
<dbReference type="OrthoDB" id="5982674at2759"/>
<dbReference type="SMART" id="SM00875">
    <property type="entry name" value="BACK"/>
    <property type="match status" value="1"/>
</dbReference>
<gene>
    <name evidence="1" type="ORF">PACLA_8A066307</name>
</gene>
<dbReference type="Proteomes" id="UP001152795">
    <property type="component" value="Unassembled WGS sequence"/>
</dbReference>
<reference evidence="1" key="1">
    <citation type="submission" date="2020-04" db="EMBL/GenBank/DDBJ databases">
        <authorList>
            <person name="Alioto T."/>
            <person name="Alioto T."/>
            <person name="Gomez Garrido J."/>
        </authorList>
    </citation>
    <scope>NUCLEOTIDE SEQUENCE</scope>
    <source>
        <strain evidence="1">A484AB</strain>
    </source>
</reference>